<keyword evidence="4" id="KW-1185">Reference proteome</keyword>
<accession>A0A1Y1HMC0</accession>
<sequence>MDDGDSLAACPPAIQNPAFRLQGLTDNTLGGLNGVLLSADGTAATVAGAGRWLSDLPFVQPTYPWLETTAVCTDPGEEEGRPAVYELTVKAIAANGDPLVGYPLHWWYVKHLGTSDAVPVRVTTDTGGGPVSVTAIQEGTWQDDGTPPEGTVWPVTDSKGRVVFTVEVPKMGYGPSFDFRMPGFMTDPHERFHANVLNNVQKLKRPPPPQLLVQCELQEDYSYGEGPDARIDETRSKPVYMVHVRAQEANGGFRAREQFRIYASDQTTVVYKNKEYPISSDVALAAVSDNKGDVMLHIVAGAATAPQLAVWAGFMHRSERQLISPDVSAHARLAKVTGTQLTDPKRAPPWSPAYQKQKDAGTPPTNRLLNKDVPQSTADQAAQAMCHVMAAVHPPPALPKAPRKRLRANSGGPPNADPHAPTAQSARLSIPLDEVPARPTTVHLQSRRRAAISVEGLAASLDGYKGFSLQFLEGNQVKLTLHKTGEDVRARTEKLAAQCARRGPDAAARVLKGFFSWVSDAWNAVKEAAEAAARLAEEAVEKAREIVVAIENEVTVFVQTAESLARIVVDSVEKAVGTVVDFVRKIGVLIEQFVQFLMLLFDWGDILAAKARMRELLGGCASALAGMLAPANLAGVVKLCEGEILKLSPGPSSAALPAPSNNLLDNDFGQKACGQASSSRVKTMQNRATNQIPPAGAQTPGPIPIVPPGGSEPAHSKLATALLGTLSDLDDLLSGDVLAAVPLILDLPKLLDDLFPLEASEVTDIVTGALRAGGDALKSNPFLDLVDAVFGAMDAGIDIPFVSMLYKWITGHELTVLDLLCLLLGLAAHIAYAWASELLTGHGASFADDAAGLAQYFGDTLRNGMALALGGSHVAKQERLTDVPKTPILISYCVLKGAHIFTNLATMLVLDATRTTVGKDLDGCWQWPLVGTDALLELGAQTVMLIYKFQEAIDTPSGTDKAVAAISCLTGIIMAIRTFGGLADAYTIERTKKLPTGGWTDPVLIAVDKLLGGLSGPNFNALMACLVGLLFADVGMIIFDFAKGEWKQHVSSLGTLVGVVHTVYQHRLNGQVLLRALSAEGAEVPSKQKEIYASAVVEAVSMALNVVSLAE</sequence>
<keyword evidence="1" id="KW-0175">Coiled coil</keyword>
<reference evidence="3 4" key="1">
    <citation type="journal article" date="2014" name="Nat. Commun.">
        <title>Klebsormidium flaccidum genome reveals primary factors for plant terrestrial adaptation.</title>
        <authorList>
            <person name="Hori K."/>
            <person name="Maruyama F."/>
            <person name="Fujisawa T."/>
            <person name="Togashi T."/>
            <person name="Yamamoto N."/>
            <person name="Seo M."/>
            <person name="Sato S."/>
            <person name="Yamada T."/>
            <person name="Mori H."/>
            <person name="Tajima N."/>
            <person name="Moriyama T."/>
            <person name="Ikeuchi M."/>
            <person name="Watanabe M."/>
            <person name="Wada H."/>
            <person name="Kobayashi K."/>
            <person name="Saito M."/>
            <person name="Masuda T."/>
            <person name="Sasaki-Sekimoto Y."/>
            <person name="Mashiguchi K."/>
            <person name="Awai K."/>
            <person name="Shimojima M."/>
            <person name="Masuda S."/>
            <person name="Iwai M."/>
            <person name="Nobusawa T."/>
            <person name="Narise T."/>
            <person name="Kondo S."/>
            <person name="Saito H."/>
            <person name="Sato R."/>
            <person name="Murakawa M."/>
            <person name="Ihara Y."/>
            <person name="Oshima-Yamada Y."/>
            <person name="Ohtaka K."/>
            <person name="Satoh M."/>
            <person name="Sonobe K."/>
            <person name="Ishii M."/>
            <person name="Ohtani R."/>
            <person name="Kanamori-Sato M."/>
            <person name="Honoki R."/>
            <person name="Miyazaki D."/>
            <person name="Mochizuki H."/>
            <person name="Umetsu J."/>
            <person name="Higashi K."/>
            <person name="Shibata D."/>
            <person name="Kamiya Y."/>
            <person name="Sato N."/>
            <person name="Nakamura Y."/>
            <person name="Tabata S."/>
            <person name="Ida S."/>
            <person name="Kurokawa K."/>
            <person name="Ohta H."/>
        </authorList>
    </citation>
    <scope>NUCLEOTIDE SEQUENCE [LARGE SCALE GENOMIC DNA]</scope>
    <source>
        <strain evidence="3 4">NIES-2285</strain>
    </source>
</reference>
<organism evidence="3 4">
    <name type="scientific">Klebsormidium nitens</name>
    <name type="common">Green alga</name>
    <name type="synonym">Ulothrix nitens</name>
    <dbReference type="NCBI Taxonomy" id="105231"/>
    <lineage>
        <taxon>Eukaryota</taxon>
        <taxon>Viridiplantae</taxon>
        <taxon>Streptophyta</taxon>
        <taxon>Klebsormidiophyceae</taxon>
        <taxon>Klebsormidiales</taxon>
        <taxon>Klebsormidiaceae</taxon>
        <taxon>Klebsormidium</taxon>
    </lineage>
</organism>
<evidence type="ECO:0000313" key="4">
    <source>
        <dbReference type="Proteomes" id="UP000054558"/>
    </source>
</evidence>
<feature type="coiled-coil region" evidence="1">
    <location>
        <begin position="525"/>
        <end position="553"/>
    </location>
</feature>
<dbReference type="STRING" id="105231.A0A1Y1HMC0"/>
<feature type="compositionally biased region" description="Polar residues" evidence="2">
    <location>
        <begin position="363"/>
        <end position="380"/>
    </location>
</feature>
<name>A0A1Y1HMC0_KLENI</name>
<evidence type="ECO:0000256" key="2">
    <source>
        <dbReference type="SAM" id="MobiDB-lite"/>
    </source>
</evidence>
<dbReference type="EMBL" id="DF236986">
    <property type="protein sequence ID" value="GAQ79760.1"/>
    <property type="molecule type" value="Genomic_DNA"/>
</dbReference>
<feature type="region of interest" description="Disordered" evidence="2">
    <location>
        <begin position="393"/>
        <end position="425"/>
    </location>
</feature>
<feature type="region of interest" description="Disordered" evidence="2">
    <location>
        <begin position="337"/>
        <end position="381"/>
    </location>
</feature>
<dbReference type="Proteomes" id="UP000054558">
    <property type="component" value="Unassembled WGS sequence"/>
</dbReference>
<evidence type="ECO:0000313" key="3">
    <source>
        <dbReference type="EMBL" id="GAQ79760.1"/>
    </source>
</evidence>
<proteinExistence type="predicted"/>
<protein>
    <submittedName>
        <fullName evidence="3">Uncharacterized protein</fullName>
    </submittedName>
</protein>
<dbReference type="AlphaFoldDB" id="A0A1Y1HMC0"/>
<gene>
    <name evidence="3" type="ORF">KFL_000370340</name>
</gene>
<evidence type="ECO:0000256" key="1">
    <source>
        <dbReference type="SAM" id="Coils"/>
    </source>
</evidence>